<keyword evidence="2" id="KW-1185">Reference proteome</keyword>
<dbReference type="RefSeq" id="WP_342596248.1">
    <property type="nucleotide sequence ID" value="NZ_CP151919.1"/>
</dbReference>
<dbReference type="InterPro" id="IPR042564">
    <property type="entry name" value="CRISPR-Cas6/Csy4_sf"/>
</dbReference>
<dbReference type="Pfam" id="PF09618">
    <property type="entry name" value="Cas_Csy4"/>
    <property type="match status" value="1"/>
</dbReference>
<reference evidence="1 2" key="1">
    <citation type="submission" date="2024-04" db="EMBL/GenBank/DDBJ databases">
        <title>Salinicola lusitanus LLJ914,a marine bacterium isolated from the Okinawa Trough.</title>
        <authorList>
            <person name="Li J."/>
        </authorList>
    </citation>
    <scope>NUCLEOTIDE SEQUENCE [LARGE SCALE GENOMIC DNA]</scope>
    <source>
        <strain evidence="1 2">LLJ914</strain>
    </source>
</reference>
<evidence type="ECO:0000313" key="1">
    <source>
        <dbReference type="EMBL" id="XAD56080.1"/>
    </source>
</evidence>
<gene>
    <name evidence="1" type="primary">cas6f</name>
    <name evidence="1" type="ORF">AAGT95_08850</name>
</gene>
<dbReference type="EMBL" id="CP151919">
    <property type="protein sequence ID" value="XAD56080.1"/>
    <property type="molecule type" value="Genomic_DNA"/>
</dbReference>
<protein>
    <submittedName>
        <fullName evidence="1">Type I-F CRISPR-associated endoribonuclease Cas6/Csy4</fullName>
    </submittedName>
</protein>
<dbReference type="Gene3D" id="3.30.70.2540">
    <property type="entry name" value="CRISPR-associated endoribonuclease Cas6/Csy4"/>
    <property type="match status" value="1"/>
</dbReference>
<accession>A0ABZ3CXX5</accession>
<name>A0ABZ3CXX5_9GAMM</name>
<evidence type="ECO:0000313" key="2">
    <source>
        <dbReference type="Proteomes" id="UP001453229"/>
    </source>
</evidence>
<proteinExistence type="predicted"/>
<dbReference type="CDD" id="cd09739">
    <property type="entry name" value="Cas6_I-F"/>
    <property type="match status" value="1"/>
</dbReference>
<sequence length="190" mass="21641">MDHYIDLRLRPDPDFPPAMLMGALYGRLHRALFDLDANDIGVSFPDHKTGVKARTPGDRLRLHGTQQSLAQLMTQPWLAGMRELVEIAETLPVPDDALHRVVRRRQFKTGNDSQVKRYARRHAIDLEEAQAKFAHTNGPRIPLPFVSLSSRSSQQRFALFIEHGEPQPTPISGHFNHYGLSQEATVPWFF</sequence>
<organism evidence="1 2">
    <name type="scientific">Salinicola lusitanus</name>
    <dbReference type="NCBI Taxonomy" id="1949085"/>
    <lineage>
        <taxon>Bacteria</taxon>
        <taxon>Pseudomonadati</taxon>
        <taxon>Pseudomonadota</taxon>
        <taxon>Gammaproteobacteria</taxon>
        <taxon>Oceanospirillales</taxon>
        <taxon>Halomonadaceae</taxon>
        <taxon>Salinicola</taxon>
    </lineage>
</organism>
<dbReference type="NCBIfam" id="TIGR02563">
    <property type="entry name" value="cas_Csy4"/>
    <property type="match status" value="1"/>
</dbReference>
<dbReference type="InterPro" id="IPR013396">
    <property type="entry name" value="CRISPR-assoc_prot_Csy4"/>
</dbReference>
<dbReference type="Proteomes" id="UP001453229">
    <property type="component" value="Chromosome"/>
</dbReference>